<dbReference type="InterPro" id="IPR025423">
    <property type="entry name" value="TMEM205-like"/>
</dbReference>
<evidence type="ECO:0000256" key="3">
    <source>
        <dbReference type="ARBA" id="ARBA00022989"/>
    </source>
</evidence>
<dbReference type="EMBL" id="BSXN01001537">
    <property type="protein sequence ID" value="GME73482.1"/>
    <property type="molecule type" value="Genomic_DNA"/>
</dbReference>
<dbReference type="PANTHER" id="PTHR23241">
    <property type="entry name" value="LATE EMBRYOGENESIS ABUNDANT PLANTS LEA-RELATED"/>
    <property type="match status" value="1"/>
</dbReference>
<sequence>MSILFSLAPVHVLSYSFLFGATTFHSFYSAVVAFKVLPRKEFGILQHHILGPYFIAQSIAPIIIGLTAPYTIPTFGLVSLGISSLGGLINNFYTLPVSRKIKADKEALLESNGNVETEEVKTLAKRFGKVHGMSMLINVISIVSLTAYGFVLTSGLIKFIPK</sequence>
<keyword evidence="4 5" id="KW-0472">Membrane</keyword>
<dbReference type="Pfam" id="PF13664">
    <property type="entry name" value="DUF4149"/>
    <property type="match status" value="1"/>
</dbReference>
<name>A0A9W6WIG9_CANBO</name>
<keyword evidence="2 5" id="KW-0812">Transmembrane</keyword>
<dbReference type="Proteomes" id="UP001165120">
    <property type="component" value="Unassembled WGS sequence"/>
</dbReference>
<comment type="caution">
    <text evidence="7">The sequence shown here is derived from an EMBL/GenBank/DDBJ whole genome shotgun (WGS) entry which is preliminary data.</text>
</comment>
<gene>
    <name evidence="7" type="ORF">Cboi02_000405900</name>
</gene>
<protein>
    <submittedName>
        <fullName evidence="7">Unnamed protein product</fullName>
    </submittedName>
</protein>
<comment type="subcellular location">
    <subcellularLocation>
        <location evidence="1">Membrane</location>
    </subcellularLocation>
</comment>
<feature type="transmembrane region" description="Helical" evidence="5">
    <location>
        <begin position="135"/>
        <end position="157"/>
    </location>
</feature>
<keyword evidence="3 5" id="KW-1133">Transmembrane helix</keyword>
<evidence type="ECO:0000313" key="7">
    <source>
        <dbReference type="EMBL" id="GME73482.1"/>
    </source>
</evidence>
<feature type="transmembrane region" description="Helical" evidence="5">
    <location>
        <begin position="74"/>
        <end position="93"/>
    </location>
</feature>
<evidence type="ECO:0000256" key="1">
    <source>
        <dbReference type="ARBA" id="ARBA00004370"/>
    </source>
</evidence>
<evidence type="ECO:0000256" key="4">
    <source>
        <dbReference type="ARBA" id="ARBA00023136"/>
    </source>
</evidence>
<proteinExistence type="predicted"/>
<dbReference type="GO" id="GO:0016020">
    <property type="term" value="C:membrane"/>
    <property type="evidence" value="ECO:0007669"/>
    <property type="project" value="UniProtKB-SubCell"/>
</dbReference>
<dbReference type="PANTHER" id="PTHR23241:SF102">
    <property type="entry name" value="LD23009P"/>
    <property type="match status" value="1"/>
</dbReference>
<feature type="domain" description="TMEM205-like" evidence="6">
    <location>
        <begin position="13"/>
        <end position="106"/>
    </location>
</feature>
<evidence type="ECO:0000259" key="6">
    <source>
        <dbReference type="Pfam" id="PF13664"/>
    </source>
</evidence>
<accession>A0A9W6WIG9</accession>
<dbReference type="AlphaFoldDB" id="A0A9W6WIG9"/>
<evidence type="ECO:0000256" key="2">
    <source>
        <dbReference type="ARBA" id="ARBA00022692"/>
    </source>
</evidence>
<dbReference type="InterPro" id="IPR053009">
    <property type="entry name" value="Xanthocillin_Biosynth-Assoc"/>
</dbReference>
<evidence type="ECO:0000313" key="8">
    <source>
        <dbReference type="Proteomes" id="UP001165120"/>
    </source>
</evidence>
<keyword evidence="8" id="KW-1185">Reference proteome</keyword>
<feature type="transmembrane region" description="Helical" evidence="5">
    <location>
        <begin position="12"/>
        <end position="37"/>
    </location>
</feature>
<dbReference type="OrthoDB" id="1641132at2759"/>
<organism evidence="7 8">
    <name type="scientific">Candida boidinii</name>
    <name type="common">Yeast</name>
    <dbReference type="NCBI Taxonomy" id="5477"/>
    <lineage>
        <taxon>Eukaryota</taxon>
        <taxon>Fungi</taxon>
        <taxon>Dikarya</taxon>
        <taxon>Ascomycota</taxon>
        <taxon>Saccharomycotina</taxon>
        <taxon>Pichiomycetes</taxon>
        <taxon>Pichiales</taxon>
        <taxon>Pichiaceae</taxon>
        <taxon>Ogataea</taxon>
        <taxon>Ogataea/Candida clade</taxon>
    </lineage>
</organism>
<reference evidence="7" key="1">
    <citation type="submission" date="2023-04" db="EMBL/GenBank/DDBJ databases">
        <title>Candida boidinii NBRC 10035.</title>
        <authorList>
            <person name="Ichikawa N."/>
            <person name="Sato H."/>
            <person name="Tonouchi N."/>
        </authorList>
    </citation>
    <scope>NUCLEOTIDE SEQUENCE</scope>
    <source>
        <strain evidence="7">NBRC 10035</strain>
    </source>
</reference>
<feature type="transmembrane region" description="Helical" evidence="5">
    <location>
        <begin position="49"/>
        <end position="68"/>
    </location>
</feature>
<evidence type="ECO:0000256" key="5">
    <source>
        <dbReference type="SAM" id="Phobius"/>
    </source>
</evidence>